<keyword evidence="3" id="KW-1185">Reference proteome</keyword>
<sequence>MPRRRNPDLKQARLSFASKRNSSTAAAATGKKASSTKSAPSRTSSRRVSPSPASATERITNIIDSDSDASDVEAGPVVPAAKKRRLNTARRAPKTNVEVVDLEPELEKEPLNPADKRWSKAYAAARAKRGNLQAVHAEGQTAVHHILRAFDLSYEYGPCVGMSRIDRWERAQALGLDPPPEVKEILLTKEGSTDEQYTQSVFHGEV</sequence>
<dbReference type="GO" id="GO:0000731">
    <property type="term" value="P:DNA synthesis involved in DNA repair"/>
    <property type="evidence" value="ECO:0007669"/>
    <property type="project" value="InterPro"/>
</dbReference>
<dbReference type="HOGENOM" id="CLU_077732_1_0_1"/>
<dbReference type="STRING" id="5643.A0A060S658"/>
<dbReference type="PANTHER" id="PTHR14303">
    <property type="entry name" value="DNA POLYMERASE DELTA SUBUNIT 4"/>
    <property type="match status" value="1"/>
</dbReference>
<dbReference type="GO" id="GO:0006261">
    <property type="term" value="P:DNA-templated DNA replication"/>
    <property type="evidence" value="ECO:0007669"/>
    <property type="project" value="TreeGrafter"/>
</dbReference>
<feature type="compositionally biased region" description="Basic and acidic residues" evidence="1">
    <location>
        <begin position="1"/>
        <end position="11"/>
    </location>
</feature>
<comment type="caution">
    <text evidence="2">The sequence shown here is derived from an EMBL/GenBank/DDBJ whole genome shotgun (WGS) entry which is preliminary data.</text>
</comment>
<dbReference type="Proteomes" id="UP000029665">
    <property type="component" value="Unassembled WGS sequence"/>
</dbReference>
<dbReference type="Pfam" id="PF04081">
    <property type="entry name" value="DNA_pol_delta_4"/>
    <property type="match status" value="1"/>
</dbReference>
<dbReference type="PANTHER" id="PTHR14303:SF0">
    <property type="entry name" value="DNA POLYMERASE DELTA SUBUNIT 4"/>
    <property type="match status" value="1"/>
</dbReference>
<evidence type="ECO:0000256" key="1">
    <source>
        <dbReference type="SAM" id="MobiDB-lite"/>
    </source>
</evidence>
<feature type="region of interest" description="Disordered" evidence="1">
    <location>
        <begin position="1"/>
        <end position="76"/>
    </location>
</feature>
<evidence type="ECO:0000313" key="3">
    <source>
        <dbReference type="Proteomes" id="UP000029665"/>
    </source>
</evidence>
<organism evidence="2 3">
    <name type="scientific">Pycnoporus cinnabarinus</name>
    <name type="common">Cinnabar-red polypore</name>
    <name type="synonym">Trametes cinnabarina</name>
    <dbReference type="NCBI Taxonomy" id="5643"/>
    <lineage>
        <taxon>Eukaryota</taxon>
        <taxon>Fungi</taxon>
        <taxon>Dikarya</taxon>
        <taxon>Basidiomycota</taxon>
        <taxon>Agaricomycotina</taxon>
        <taxon>Agaricomycetes</taxon>
        <taxon>Polyporales</taxon>
        <taxon>Polyporaceae</taxon>
        <taxon>Trametes</taxon>
    </lineage>
</organism>
<dbReference type="AlphaFoldDB" id="A0A060S658"/>
<name>A0A060S658_PYCCI</name>
<dbReference type="GO" id="GO:0003887">
    <property type="term" value="F:DNA-directed DNA polymerase activity"/>
    <property type="evidence" value="ECO:0007669"/>
    <property type="project" value="TreeGrafter"/>
</dbReference>
<protein>
    <recommendedName>
        <fullName evidence="4">DNA polymerase delta subunit 4</fullName>
    </recommendedName>
</protein>
<accession>A0A060S658</accession>
<dbReference type="InterPro" id="IPR007218">
    <property type="entry name" value="DNA_pol_delta_4"/>
</dbReference>
<dbReference type="OMA" id="QTMVHHI"/>
<evidence type="ECO:0008006" key="4">
    <source>
        <dbReference type="Google" id="ProtNLM"/>
    </source>
</evidence>
<dbReference type="EMBL" id="CCBP010000052">
    <property type="protein sequence ID" value="CDO69701.1"/>
    <property type="molecule type" value="Genomic_DNA"/>
</dbReference>
<proteinExistence type="predicted"/>
<gene>
    <name evidence="2" type="ORF">BN946_scf184851.g89</name>
</gene>
<reference evidence="2" key="1">
    <citation type="submission" date="2014-01" db="EMBL/GenBank/DDBJ databases">
        <title>The genome of the white-rot fungus Pycnoporus cinnabarinus: a basidiomycete model with a versatile arsenal for lignocellulosic biomass breakdown.</title>
        <authorList>
            <person name="Levasseur A."/>
            <person name="Lomascolo A."/>
            <person name="Ruiz-Duenas F.J."/>
            <person name="Uzan E."/>
            <person name="Piumi F."/>
            <person name="Kues U."/>
            <person name="Ram A.F.J."/>
            <person name="Murat C."/>
            <person name="Haon M."/>
            <person name="Benoit I."/>
            <person name="Arfi Y."/>
            <person name="Chevret D."/>
            <person name="Drula E."/>
            <person name="Kwon M.J."/>
            <person name="Gouret P."/>
            <person name="Lesage-Meessen L."/>
            <person name="Lombard V."/>
            <person name="Mariette J."/>
            <person name="Noirot C."/>
            <person name="Park J."/>
            <person name="Patyshakuliyeva A."/>
            <person name="Wieneger R.A.B."/>
            <person name="Wosten H.A.B."/>
            <person name="Martin F."/>
            <person name="Coutinho P.M."/>
            <person name="de Vries R."/>
            <person name="Martinez A.T."/>
            <person name="Klopp C."/>
            <person name="Pontarotti P."/>
            <person name="Henrissat B."/>
            <person name="Record E."/>
        </authorList>
    </citation>
    <scope>NUCLEOTIDE SEQUENCE [LARGE SCALE GENOMIC DNA]</scope>
    <source>
        <strain evidence="2">BRFM137</strain>
    </source>
</reference>
<dbReference type="OrthoDB" id="337486at2759"/>
<evidence type="ECO:0000313" key="2">
    <source>
        <dbReference type="EMBL" id="CDO69701.1"/>
    </source>
</evidence>
<feature type="compositionally biased region" description="Low complexity" evidence="1">
    <location>
        <begin position="22"/>
        <end position="56"/>
    </location>
</feature>
<dbReference type="GO" id="GO:0043625">
    <property type="term" value="C:delta DNA polymerase complex"/>
    <property type="evidence" value="ECO:0007669"/>
    <property type="project" value="TreeGrafter"/>
</dbReference>